<accession>A0ABD0LD14</accession>
<protein>
    <recommendedName>
        <fullName evidence="5">Signal sequence receptor subunit alpha</fullName>
    </recommendedName>
</protein>
<comment type="caution">
    <text evidence="3">The sequence shown here is derived from an EMBL/GenBank/DDBJ whole genome shotgun (WGS) entry which is preliminary data.</text>
</comment>
<reference evidence="3 4" key="1">
    <citation type="journal article" date="2023" name="Sci. Data">
        <title>Genome assembly of the Korean intertidal mud-creeper Batillaria attramentaria.</title>
        <authorList>
            <person name="Patra A.K."/>
            <person name="Ho P.T."/>
            <person name="Jun S."/>
            <person name="Lee S.J."/>
            <person name="Kim Y."/>
            <person name="Won Y.J."/>
        </authorList>
    </citation>
    <scope>NUCLEOTIDE SEQUENCE [LARGE SCALE GENOMIC DNA]</scope>
    <source>
        <strain evidence="3">Wonlab-2016</strain>
    </source>
</reference>
<evidence type="ECO:0000256" key="1">
    <source>
        <dbReference type="SAM" id="Phobius"/>
    </source>
</evidence>
<dbReference type="AlphaFoldDB" id="A0ABD0LD14"/>
<sequence>MPLLLLVVVMLLSCKTNVSIVLNTAAPKGNETTTKDKPRELAETGLTFTVVAYPKPDTFVFTFYGNKLNPTLSSVPSGTFNVTSIVEDPSLPVVIRSIKPLDVPHDRLGVYRVEVSNGLEGTYKYFFQVRHATLPSEGGDTRTFPYWAIIVIVFILTLAAVGIAVARRVWK</sequence>
<feature type="transmembrane region" description="Helical" evidence="1">
    <location>
        <begin position="144"/>
        <end position="166"/>
    </location>
</feature>
<proteinExistence type="predicted"/>
<feature type="signal peptide" evidence="2">
    <location>
        <begin position="1"/>
        <end position="20"/>
    </location>
</feature>
<gene>
    <name evidence="3" type="ORF">BaRGS_00011304</name>
</gene>
<dbReference type="Proteomes" id="UP001519460">
    <property type="component" value="Unassembled WGS sequence"/>
</dbReference>
<feature type="chain" id="PRO_5044779930" description="Signal sequence receptor subunit alpha" evidence="2">
    <location>
        <begin position="21"/>
        <end position="171"/>
    </location>
</feature>
<evidence type="ECO:0000313" key="3">
    <source>
        <dbReference type="EMBL" id="KAK7497462.1"/>
    </source>
</evidence>
<keyword evidence="1" id="KW-0812">Transmembrane</keyword>
<evidence type="ECO:0000256" key="2">
    <source>
        <dbReference type="SAM" id="SignalP"/>
    </source>
</evidence>
<keyword evidence="1" id="KW-0472">Membrane</keyword>
<keyword evidence="2" id="KW-0732">Signal</keyword>
<keyword evidence="1" id="KW-1133">Transmembrane helix</keyword>
<organism evidence="3 4">
    <name type="scientific">Batillaria attramentaria</name>
    <dbReference type="NCBI Taxonomy" id="370345"/>
    <lineage>
        <taxon>Eukaryota</taxon>
        <taxon>Metazoa</taxon>
        <taxon>Spiralia</taxon>
        <taxon>Lophotrochozoa</taxon>
        <taxon>Mollusca</taxon>
        <taxon>Gastropoda</taxon>
        <taxon>Caenogastropoda</taxon>
        <taxon>Sorbeoconcha</taxon>
        <taxon>Cerithioidea</taxon>
        <taxon>Batillariidae</taxon>
        <taxon>Batillaria</taxon>
    </lineage>
</organism>
<evidence type="ECO:0008006" key="5">
    <source>
        <dbReference type="Google" id="ProtNLM"/>
    </source>
</evidence>
<name>A0ABD0LD14_9CAEN</name>
<keyword evidence="4" id="KW-1185">Reference proteome</keyword>
<dbReference type="EMBL" id="JACVVK020000058">
    <property type="protein sequence ID" value="KAK7497462.1"/>
    <property type="molecule type" value="Genomic_DNA"/>
</dbReference>
<evidence type="ECO:0000313" key="4">
    <source>
        <dbReference type="Proteomes" id="UP001519460"/>
    </source>
</evidence>